<dbReference type="PANTHER" id="PTHR12544">
    <property type="entry name" value="GLUTAMINASE"/>
    <property type="match status" value="1"/>
</dbReference>
<evidence type="ECO:0000256" key="1">
    <source>
        <dbReference type="ARBA" id="ARBA00011076"/>
    </source>
</evidence>
<dbReference type="Gene3D" id="3.30.750.24">
    <property type="entry name" value="STAS domain"/>
    <property type="match status" value="1"/>
</dbReference>
<feature type="binding site" evidence="6">
    <location>
        <position position="165"/>
    </location>
    <ligand>
        <name>substrate</name>
    </ligand>
</feature>
<sequence length="415" mass="44781">MATPELAAARKPITNHLAEVVDSVKDLDDGEVNDIGPHEVKGCGAAICTVDGHLYAAGDADQTFAIQSISKAFTYALALEERGHDWVDERINVEPSGEAFNEISLVGEPGRPANPLVNIGAIAACWCVPEERFPRILDFYERLAGRSLELDEEIYRAEGKSGSRNRALGWLLRWAEVIDEDPDDALDAYTRQCSVQVTAKDLAVMGATLANRGVQPVTGERLMSEEVAERVLSVMATCGMYDDAGEWMIRVGMPAKSGVGGGIVSAAPGQLGLGTFGPRLDKHGNSVRGTLISERLAHDFDLHFARVPKPHHSTVRRVVDLCPQARLVELQGDLAFLGIEAALEAVLEAARDRPAVVVDMTRVRHVVAHAKALLPQVSQRLEETGHRLLVIGEGDQLGDATVCANAEEALARLEP</sequence>
<evidence type="ECO:0000259" key="7">
    <source>
        <dbReference type="PROSITE" id="PS50801"/>
    </source>
</evidence>
<evidence type="ECO:0000313" key="9">
    <source>
        <dbReference type="Proteomes" id="UP001442841"/>
    </source>
</evidence>
<dbReference type="InterPro" id="IPR015868">
    <property type="entry name" value="Glutaminase"/>
</dbReference>
<evidence type="ECO:0000313" key="8">
    <source>
        <dbReference type="EMBL" id="XAN07744.1"/>
    </source>
</evidence>
<protein>
    <recommendedName>
        <fullName evidence="3 6">Glutaminase</fullName>
        <ecNumber evidence="3 6">3.5.1.2</ecNumber>
    </recommendedName>
</protein>
<dbReference type="SUPFAM" id="SSF56601">
    <property type="entry name" value="beta-lactamase/transpeptidase-like"/>
    <property type="match status" value="1"/>
</dbReference>
<dbReference type="Proteomes" id="UP001442841">
    <property type="component" value="Chromosome"/>
</dbReference>
<dbReference type="SUPFAM" id="SSF52091">
    <property type="entry name" value="SpoIIaa-like"/>
    <property type="match status" value="1"/>
</dbReference>
<feature type="binding site" evidence="6">
    <location>
        <position position="118"/>
    </location>
    <ligand>
        <name>substrate</name>
    </ligand>
</feature>
<evidence type="ECO:0000256" key="4">
    <source>
        <dbReference type="ARBA" id="ARBA00022801"/>
    </source>
</evidence>
<feature type="binding site" evidence="6">
    <location>
        <position position="158"/>
    </location>
    <ligand>
        <name>substrate</name>
    </ligand>
</feature>
<comment type="similarity">
    <text evidence="1 6">Belongs to the glutaminase family.</text>
</comment>
<dbReference type="HAMAP" id="MF_00313">
    <property type="entry name" value="Glutaminase"/>
    <property type="match status" value="1"/>
</dbReference>
<evidence type="ECO:0000256" key="5">
    <source>
        <dbReference type="ARBA" id="ARBA00049534"/>
    </source>
</evidence>
<dbReference type="EMBL" id="CP154795">
    <property type="protein sequence ID" value="XAN07744.1"/>
    <property type="molecule type" value="Genomic_DNA"/>
</dbReference>
<proteinExistence type="inferred from homology"/>
<keyword evidence="9" id="KW-1185">Reference proteome</keyword>
<feature type="binding site" evidence="6">
    <location>
        <position position="68"/>
    </location>
    <ligand>
        <name>substrate</name>
    </ligand>
</feature>
<feature type="binding site" evidence="6">
    <location>
        <position position="259"/>
    </location>
    <ligand>
        <name>substrate</name>
    </ligand>
</feature>
<comment type="catalytic activity">
    <reaction evidence="5 6">
        <text>L-glutamine + H2O = L-glutamate + NH4(+)</text>
        <dbReference type="Rhea" id="RHEA:15889"/>
        <dbReference type="ChEBI" id="CHEBI:15377"/>
        <dbReference type="ChEBI" id="CHEBI:28938"/>
        <dbReference type="ChEBI" id="CHEBI:29985"/>
        <dbReference type="ChEBI" id="CHEBI:58359"/>
        <dbReference type="EC" id="3.5.1.2"/>
    </reaction>
</comment>
<dbReference type="EC" id="3.5.1.2" evidence="3 6"/>
<reference evidence="8 9" key="1">
    <citation type="submission" date="2024-04" db="EMBL/GenBank/DDBJ databases">
        <title>Isolation of an actinomycete strain from pig manure.</title>
        <authorList>
            <person name="Gong T."/>
            <person name="Yu Z."/>
            <person name="An M."/>
            <person name="Wei C."/>
            <person name="Yang W."/>
            <person name="Liu L."/>
        </authorList>
    </citation>
    <scope>NUCLEOTIDE SEQUENCE [LARGE SCALE GENOMIC DNA]</scope>
    <source>
        <strain evidence="8 9">ZF39</strain>
    </source>
</reference>
<evidence type="ECO:0000256" key="2">
    <source>
        <dbReference type="ARBA" id="ARBA00011881"/>
    </source>
</evidence>
<accession>A0ABZ3FSJ8</accession>
<organism evidence="8 9">
    <name type="scientific">Ammonicoccus fulvus</name>
    <dbReference type="NCBI Taxonomy" id="3138240"/>
    <lineage>
        <taxon>Bacteria</taxon>
        <taxon>Bacillati</taxon>
        <taxon>Actinomycetota</taxon>
        <taxon>Actinomycetes</taxon>
        <taxon>Propionibacteriales</taxon>
        <taxon>Propionibacteriaceae</taxon>
        <taxon>Ammonicoccus</taxon>
    </lineage>
</organism>
<dbReference type="PANTHER" id="PTHR12544:SF29">
    <property type="entry name" value="GLUTAMINASE"/>
    <property type="match status" value="1"/>
</dbReference>
<dbReference type="PROSITE" id="PS50801">
    <property type="entry name" value="STAS"/>
    <property type="match status" value="1"/>
</dbReference>
<dbReference type="InterPro" id="IPR002645">
    <property type="entry name" value="STAS_dom"/>
</dbReference>
<evidence type="ECO:0000256" key="3">
    <source>
        <dbReference type="ARBA" id="ARBA00012918"/>
    </source>
</evidence>
<feature type="binding site" evidence="6">
    <location>
        <position position="189"/>
    </location>
    <ligand>
        <name>substrate</name>
    </ligand>
</feature>
<feature type="domain" description="STAS" evidence="7">
    <location>
        <begin position="327"/>
        <end position="392"/>
    </location>
</feature>
<dbReference type="Pfam" id="PF04960">
    <property type="entry name" value="Glutaminase"/>
    <property type="match status" value="1"/>
</dbReference>
<comment type="subunit">
    <text evidence="2 6">Homotetramer.</text>
</comment>
<keyword evidence="6" id="KW-0007">Acetylation</keyword>
<feature type="binding site" evidence="6">
    <location>
        <position position="241"/>
    </location>
    <ligand>
        <name>substrate</name>
    </ligand>
</feature>
<dbReference type="InterPro" id="IPR036513">
    <property type="entry name" value="STAS_dom_sf"/>
</dbReference>
<dbReference type="RefSeq" id="WP_425309202.1">
    <property type="nucleotide sequence ID" value="NZ_CP154795.1"/>
</dbReference>
<dbReference type="InterPro" id="IPR012338">
    <property type="entry name" value="Beta-lactam/transpept-like"/>
</dbReference>
<gene>
    <name evidence="6 8" type="primary">glsA</name>
    <name evidence="8" type="ORF">AADG42_10665</name>
</gene>
<dbReference type="Gene3D" id="3.40.710.10">
    <property type="entry name" value="DD-peptidase/beta-lactamase superfamily"/>
    <property type="match status" value="1"/>
</dbReference>
<name>A0ABZ3FSJ8_9ACTN</name>
<dbReference type="NCBIfam" id="TIGR03814">
    <property type="entry name" value="Gln_ase"/>
    <property type="match status" value="1"/>
</dbReference>
<dbReference type="GO" id="GO:0004359">
    <property type="term" value="F:glutaminase activity"/>
    <property type="evidence" value="ECO:0007669"/>
    <property type="project" value="UniProtKB-EC"/>
</dbReference>
<keyword evidence="4 6" id="KW-0378">Hydrolase</keyword>
<evidence type="ECO:0000256" key="6">
    <source>
        <dbReference type="HAMAP-Rule" id="MF_00313"/>
    </source>
</evidence>